<feature type="transmembrane region" description="Helical" evidence="1">
    <location>
        <begin position="33"/>
        <end position="51"/>
    </location>
</feature>
<dbReference type="EMBL" id="QSSQ01000025">
    <property type="protein sequence ID" value="RGM00541.1"/>
    <property type="molecule type" value="Genomic_DNA"/>
</dbReference>
<gene>
    <name evidence="2" type="ORF">DXC39_20540</name>
</gene>
<keyword evidence="1" id="KW-0812">Transmembrane</keyword>
<evidence type="ECO:0000256" key="1">
    <source>
        <dbReference type="SAM" id="Phobius"/>
    </source>
</evidence>
<dbReference type="RefSeq" id="WP_117634187.1">
    <property type="nucleotide sequence ID" value="NZ_QRQF01000026.1"/>
</dbReference>
<evidence type="ECO:0000313" key="2">
    <source>
        <dbReference type="EMBL" id="RGM00541.1"/>
    </source>
</evidence>
<name>A0A3E4U3A1_9FIRM</name>
<sequence>MRKQEWIPVGDENEDMRAERKEPYFATAKGRQISALFMIVLIAFLLFCNMTRSAGSVTCEMDDAVLGISCLDEQALFIPYRDMEEVRLVSSLESGEVIRNKDWDEGWCGEYRNELYGRYTFYAYSEVENYIVVKHMAGTLVFNLKSEKATTDTYEQLMVYCMGR</sequence>
<organism evidence="2 3">
    <name type="scientific">Hungatella hathewayi</name>
    <dbReference type="NCBI Taxonomy" id="154046"/>
    <lineage>
        <taxon>Bacteria</taxon>
        <taxon>Bacillati</taxon>
        <taxon>Bacillota</taxon>
        <taxon>Clostridia</taxon>
        <taxon>Lachnospirales</taxon>
        <taxon>Lachnospiraceae</taxon>
        <taxon>Hungatella</taxon>
    </lineage>
</organism>
<protein>
    <recommendedName>
        <fullName evidence="4">Bacterial Pleckstrin homology domain-containing protein</fullName>
    </recommendedName>
</protein>
<accession>A0A3E4U3A1</accession>
<evidence type="ECO:0000313" key="3">
    <source>
        <dbReference type="Proteomes" id="UP000261257"/>
    </source>
</evidence>
<proteinExistence type="predicted"/>
<dbReference type="Proteomes" id="UP000261257">
    <property type="component" value="Unassembled WGS sequence"/>
</dbReference>
<keyword evidence="1" id="KW-0472">Membrane</keyword>
<evidence type="ECO:0008006" key="4">
    <source>
        <dbReference type="Google" id="ProtNLM"/>
    </source>
</evidence>
<comment type="caution">
    <text evidence="2">The sequence shown here is derived from an EMBL/GenBank/DDBJ whole genome shotgun (WGS) entry which is preliminary data.</text>
</comment>
<reference evidence="2 3" key="1">
    <citation type="submission" date="2018-08" db="EMBL/GenBank/DDBJ databases">
        <title>A genome reference for cultivated species of the human gut microbiota.</title>
        <authorList>
            <person name="Zou Y."/>
            <person name="Xue W."/>
            <person name="Luo G."/>
        </authorList>
    </citation>
    <scope>NUCLEOTIDE SEQUENCE [LARGE SCALE GENOMIC DNA]</scope>
    <source>
        <strain evidence="2 3">TF05-11AC</strain>
    </source>
</reference>
<keyword evidence="1" id="KW-1133">Transmembrane helix</keyword>
<dbReference type="AlphaFoldDB" id="A0A3E4U3A1"/>